<name>A0A085NUH7_9BILA</name>
<protein>
    <submittedName>
        <fullName evidence="1">Uncharacterized protein</fullName>
    </submittedName>
</protein>
<dbReference type="EMBL" id="KL367474">
    <property type="protein sequence ID" value="KFD73123.1"/>
    <property type="molecule type" value="Genomic_DNA"/>
</dbReference>
<dbReference type="Proteomes" id="UP000030758">
    <property type="component" value="Unassembled WGS sequence"/>
</dbReference>
<accession>A0A085NUH7</accession>
<evidence type="ECO:0000313" key="1">
    <source>
        <dbReference type="EMBL" id="KFD73123.1"/>
    </source>
</evidence>
<gene>
    <name evidence="1" type="ORF">M514_14463</name>
</gene>
<dbReference type="AlphaFoldDB" id="A0A085NUH7"/>
<organism evidence="1">
    <name type="scientific">Trichuris suis</name>
    <name type="common">pig whipworm</name>
    <dbReference type="NCBI Taxonomy" id="68888"/>
    <lineage>
        <taxon>Eukaryota</taxon>
        <taxon>Metazoa</taxon>
        <taxon>Ecdysozoa</taxon>
        <taxon>Nematoda</taxon>
        <taxon>Enoplea</taxon>
        <taxon>Dorylaimia</taxon>
        <taxon>Trichinellida</taxon>
        <taxon>Trichuridae</taxon>
        <taxon>Trichuris</taxon>
    </lineage>
</organism>
<sequence>MINDSRDFPLRLIRASNWKSHCEEKVAFYTGLST</sequence>
<proteinExistence type="predicted"/>
<reference evidence="1" key="1">
    <citation type="journal article" date="2014" name="Nat. Genet.">
        <title>Genome and transcriptome of the porcine whipworm Trichuris suis.</title>
        <authorList>
            <person name="Jex A.R."/>
            <person name="Nejsum P."/>
            <person name="Schwarz E.M."/>
            <person name="Hu L."/>
            <person name="Young N.D."/>
            <person name="Hall R.S."/>
            <person name="Korhonen P.K."/>
            <person name="Liao S."/>
            <person name="Thamsborg S."/>
            <person name="Xia J."/>
            <person name="Xu P."/>
            <person name="Wang S."/>
            <person name="Scheerlinck J.P."/>
            <person name="Hofmann A."/>
            <person name="Sternberg P.W."/>
            <person name="Wang J."/>
            <person name="Gasser R.B."/>
        </authorList>
    </citation>
    <scope>NUCLEOTIDE SEQUENCE [LARGE SCALE GENOMIC DNA]</scope>
    <source>
        <strain evidence="1">DCEP-RM93F</strain>
    </source>
</reference>